<dbReference type="InterPro" id="IPR036249">
    <property type="entry name" value="Thioredoxin-like_sf"/>
</dbReference>
<dbReference type="AlphaFoldDB" id="A0A2M8PA40"/>
<name>A0A2M8PA40_9CHLR</name>
<protein>
    <recommendedName>
        <fullName evidence="4">Thioredoxin domain-containing protein</fullName>
    </recommendedName>
</protein>
<gene>
    <name evidence="2" type="ORF">CUN49_15755</name>
</gene>
<accession>A0A2M8PA40</accession>
<dbReference type="CDD" id="cd02947">
    <property type="entry name" value="TRX_family"/>
    <property type="match status" value="1"/>
</dbReference>
<evidence type="ECO:0000313" key="2">
    <source>
        <dbReference type="EMBL" id="PJF34421.1"/>
    </source>
</evidence>
<evidence type="ECO:0000256" key="1">
    <source>
        <dbReference type="SAM" id="Phobius"/>
    </source>
</evidence>
<dbReference type="SUPFAM" id="SSF52833">
    <property type="entry name" value="Thioredoxin-like"/>
    <property type="match status" value="1"/>
</dbReference>
<organism evidence="2 3">
    <name type="scientific">Candidatus Thermofonsia Clade 1 bacterium</name>
    <dbReference type="NCBI Taxonomy" id="2364210"/>
    <lineage>
        <taxon>Bacteria</taxon>
        <taxon>Bacillati</taxon>
        <taxon>Chloroflexota</taxon>
        <taxon>Candidatus Thermofontia</taxon>
        <taxon>Candidatus Thermofonsia Clade 1</taxon>
    </lineage>
</organism>
<feature type="transmembrane region" description="Helical" evidence="1">
    <location>
        <begin position="32"/>
        <end position="53"/>
    </location>
</feature>
<evidence type="ECO:0008006" key="4">
    <source>
        <dbReference type="Google" id="ProtNLM"/>
    </source>
</evidence>
<reference evidence="2 3" key="1">
    <citation type="submission" date="2017-11" db="EMBL/GenBank/DDBJ databases">
        <title>Evolution of Phototrophy in the Chloroflexi Phylum Driven by Horizontal Gene Transfer.</title>
        <authorList>
            <person name="Ward L.M."/>
            <person name="Hemp J."/>
            <person name="Shih P.M."/>
            <person name="Mcglynn S.E."/>
            <person name="Fischer W."/>
        </authorList>
    </citation>
    <scope>NUCLEOTIDE SEQUENCE [LARGE SCALE GENOMIC DNA]</scope>
    <source>
        <strain evidence="2">JP3_13</strain>
    </source>
</reference>
<keyword evidence="1" id="KW-0472">Membrane</keyword>
<dbReference type="EMBL" id="PGTM01000402">
    <property type="protein sequence ID" value="PJF34421.1"/>
    <property type="molecule type" value="Genomic_DNA"/>
</dbReference>
<keyword evidence="1" id="KW-1133">Transmembrane helix</keyword>
<dbReference type="Gene3D" id="3.40.30.10">
    <property type="entry name" value="Glutaredoxin"/>
    <property type="match status" value="1"/>
</dbReference>
<evidence type="ECO:0000313" key="3">
    <source>
        <dbReference type="Proteomes" id="UP000229681"/>
    </source>
</evidence>
<sequence length="159" mass="17034">MSFFNQFSFVIMSAVLLVAIGAVLWKAGRLSAVLRLGAWLVALIALLGFWLAVRPTDTPQVSALADVEARIGKGTPVVIELYSEYCLGCMAQSSAVSALEQALGERASVLRLSIHTEIGGALWARYQGETTPTFIILDGEGREVRRTNAVPSVAQVLGQ</sequence>
<comment type="caution">
    <text evidence="2">The sequence shown here is derived from an EMBL/GenBank/DDBJ whole genome shotgun (WGS) entry which is preliminary data.</text>
</comment>
<feature type="transmembrane region" description="Helical" evidence="1">
    <location>
        <begin position="6"/>
        <end position="25"/>
    </location>
</feature>
<dbReference type="Proteomes" id="UP000229681">
    <property type="component" value="Unassembled WGS sequence"/>
</dbReference>
<proteinExistence type="predicted"/>
<keyword evidence="1" id="KW-0812">Transmembrane</keyword>